<dbReference type="RefSeq" id="XP_046601355.1">
    <property type="nucleotide sequence ID" value="XM_046745399.1"/>
</dbReference>
<feature type="compositionally biased region" description="Basic and acidic residues" evidence="2">
    <location>
        <begin position="385"/>
        <end position="394"/>
    </location>
</feature>
<keyword evidence="1" id="KW-0175">Coiled coil</keyword>
<dbReference type="SMART" id="SM00553">
    <property type="entry name" value="SEP"/>
    <property type="match status" value="1"/>
</dbReference>
<feature type="domain" description="SEP" evidence="3">
    <location>
        <begin position="155"/>
        <end position="219"/>
    </location>
</feature>
<evidence type="ECO:0000256" key="1">
    <source>
        <dbReference type="SAM" id="Coils"/>
    </source>
</evidence>
<dbReference type="PROSITE" id="PS51399">
    <property type="entry name" value="SEP"/>
    <property type="match status" value="1"/>
</dbReference>
<evidence type="ECO:0000313" key="4">
    <source>
        <dbReference type="Proteomes" id="UP000829291"/>
    </source>
</evidence>
<feature type="compositionally biased region" description="Polar residues" evidence="2">
    <location>
        <begin position="409"/>
        <end position="423"/>
    </location>
</feature>
<dbReference type="InterPro" id="IPR029071">
    <property type="entry name" value="Ubiquitin-like_domsf"/>
</dbReference>
<proteinExistence type="predicted"/>
<feature type="region of interest" description="Disordered" evidence="2">
    <location>
        <begin position="355"/>
        <end position="423"/>
    </location>
</feature>
<dbReference type="Proteomes" id="UP000829291">
    <property type="component" value="Chromosome 7"/>
</dbReference>
<feature type="coiled-coil region" evidence="1">
    <location>
        <begin position="20"/>
        <end position="47"/>
    </location>
</feature>
<gene>
    <name evidence="5" type="primary">LOC107221441</name>
</gene>
<evidence type="ECO:0000313" key="5">
    <source>
        <dbReference type="RefSeq" id="XP_046601355.1"/>
    </source>
</evidence>
<dbReference type="PANTHER" id="PTHR23333">
    <property type="entry name" value="UBX DOMAIN CONTAINING PROTEIN"/>
    <property type="match status" value="1"/>
</dbReference>
<dbReference type="SUPFAM" id="SSF102848">
    <property type="entry name" value="NSFL1 (p97 ATPase) cofactor p47, SEP domain"/>
    <property type="match status" value="1"/>
</dbReference>
<evidence type="ECO:0000256" key="2">
    <source>
        <dbReference type="SAM" id="MobiDB-lite"/>
    </source>
</evidence>
<dbReference type="InterPro" id="IPR012989">
    <property type="entry name" value="SEP_domain"/>
</dbReference>
<protein>
    <submittedName>
        <fullName evidence="5">Uncharacterized protein LOC107221441</fullName>
    </submittedName>
</protein>
<name>A0ABM3GM59_NEOLC</name>
<accession>A0ABM3GM59</accession>
<dbReference type="GeneID" id="107221441"/>
<evidence type="ECO:0000259" key="3">
    <source>
        <dbReference type="PROSITE" id="PS51399"/>
    </source>
</evidence>
<dbReference type="Gene3D" id="3.30.420.210">
    <property type="entry name" value="SEP domain"/>
    <property type="match status" value="1"/>
</dbReference>
<dbReference type="InterPro" id="IPR036241">
    <property type="entry name" value="NSFL1C_SEP_dom_sf"/>
</dbReference>
<reference evidence="5" key="1">
    <citation type="submission" date="2025-08" db="UniProtKB">
        <authorList>
            <consortium name="RefSeq"/>
        </authorList>
    </citation>
    <scope>IDENTIFICATION</scope>
    <source>
        <tissue evidence="5">Thorax and Abdomen</tissue>
    </source>
</reference>
<dbReference type="PANTHER" id="PTHR23333:SF4">
    <property type="entry name" value="UBX DOMAIN-CONTAINING PROTEIN 11"/>
    <property type="match status" value="1"/>
</dbReference>
<keyword evidence="4" id="KW-1185">Reference proteome</keyword>
<sequence length="551" mass="62010">MIGKQLYLAESQMQKMHLLMSKADEQLKEKDQEIGRLKRKVREWEAKFKHQESVHRKELQRERKQVEDSEYLYKRCLVLEHKIYEMEKFLGDYGLMWIGDSESGSDSPRAKSINYLETCYHQLMANIEELNLAAGKGEVHVQREKGGSRASFKTSSCMSLKFYKNGLVVQNGHLRPYEDVATASFIRDILDGYFPSELQQAYPNGVPFKVEDHRTETFQGVGCGFPGHGHRLGKVHPGGNGMALKQGTAPIARIQRQNYCSLTPSVPPLLTMNAKSIKSKSFTEPPSPPDILQLRSQILASHNNNCSDSHIQSHINAELGLSSRSEKKRDMATKDAEYHISLRERGLKFENRFGFGSPRLASGSRTSHHSSTDRSTDRMSPSRLESSRSYDGRSRSRSASLPGKRPRLSSLSNLRTPSGSQNASASKVFDYASLGNGVRKPRATKSATLERKGLAPLLHQVNEPTGKPDEMRLKIRSLNGSTFYLVHLCPDDTVARLYQLLDTCHAKTRLRGYKVVVSGYAPKRLEQLGVSLREYGILRDSVLHVVNDSTM</sequence>
<dbReference type="Pfam" id="PF08059">
    <property type="entry name" value="SEP"/>
    <property type="match status" value="1"/>
</dbReference>
<dbReference type="SUPFAM" id="SSF54236">
    <property type="entry name" value="Ubiquitin-like"/>
    <property type="match status" value="1"/>
</dbReference>
<organism evidence="4 5">
    <name type="scientific">Neodiprion lecontei</name>
    <name type="common">Redheaded pine sawfly</name>
    <dbReference type="NCBI Taxonomy" id="441921"/>
    <lineage>
        <taxon>Eukaryota</taxon>
        <taxon>Metazoa</taxon>
        <taxon>Ecdysozoa</taxon>
        <taxon>Arthropoda</taxon>
        <taxon>Hexapoda</taxon>
        <taxon>Insecta</taxon>
        <taxon>Pterygota</taxon>
        <taxon>Neoptera</taxon>
        <taxon>Endopterygota</taxon>
        <taxon>Hymenoptera</taxon>
        <taxon>Tenthredinoidea</taxon>
        <taxon>Diprionidae</taxon>
        <taxon>Diprioninae</taxon>
        <taxon>Neodiprion</taxon>
    </lineage>
</organism>